<dbReference type="Proteomes" id="UP000812287">
    <property type="component" value="Unassembled WGS sequence"/>
</dbReference>
<dbReference type="Pfam" id="PF12937">
    <property type="entry name" value="F-box-like"/>
    <property type="match status" value="1"/>
</dbReference>
<dbReference type="EMBL" id="MU250547">
    <property type="protein sequence ID" value="KAG7443145.1"/>
    <property type="molecule type" value="Genomic_DNA"/>
</dbReference>
<dbReference type="InterPro" id="IPR001810">
    <property type="entry name" value="F-box_dom"/>
</dbReference>
<dbReference type="GeneID" id="66102901"/>
<dbReference type="AlphaFoldDB" id="A0A9P7VMQ1"/>
<organism evidence="2 3">
    <name type="scientific">Guyanagaster necrorhizus</name>
    <dbReference type="NCBI Taxonomy" id="856835"/>
    <lineage>
        <taxon>Eukaryota</taxon>
        <taxon>Fungi</taxon>
        <taxon>Dikarya</taxon>
        <taxon>Basidiomycota</taxon>
        <taxon>Agaricomycotina</taxon>
        <taxon>Agaricomycetes</taxon>
        <taxon>Agaricomycetidae</taxon>
        <taxon>Agaricales</taxon>
        <taxon>Marasmiineae</taxon>
        <taxon>Physalacriaceae</taxon>
        <taxon>Guyanagaster</taxon>
    </lineage>
</organism>
<reference evidence="2" key="1">
    <citation type="submission" date="2020-11" db="EMBL/GenBank/DDBJ databases">
        <title>Adaptations for nitrogen fixation in a non-lichenized fungal sporocarp promotes dispersal by wood-feeding termites.</title>
        <authorList>
            <consortium name="DOE Joint Genome Institute"/>
            <person name="Koch R.A."/>
            <person name="Yoon G."/>
            <person name="Arayal U."/>
            <person name="Lail K."/>
            <person name="Amirebrahimi M."/>
            <person name="Labutti K."/>
            <person name="Lipzen A."/>
            <person name="Riley R."/>
            <person name="Barry K."/>
            <person name="Henrissat B."/>
            <person name="Grigoriev I.V."/>
            <person name="Herr J.R."/>
            <person name="Aime M.C."/>
        </authorList>
    </citation>
    <scope>NUCLEOTIDE SEQUENCE</scope>
    <source>
        <strain evidence="2">MCA 3950</strain>
    </source>
</reference>
<proteinExistence type="predicted"/>
<dbReference type="RefSeq" id="XP_043036645.1">
    <property type="nucleotide sequence ID" value="XM_043180605.1"/>
</dbReference>
<dbReference type="Gene3D" id="1.20.1280.50">
    <property type="match status" value="1"/>
</dbReference>
<dbReference type="OrthoDB" id="3181259at2759"/>
<keyword evidence="3" id="KW-1185">Reference proteome</keyword>
<name>A0A9P7VMQ1_9AGAR</name>
<comment type="caution">
    <text evidence="2">The sequence shown here is derived from an EMBL/GenBank/DDBJ whole genome shotgun (WGS) entry which is preliminary data.</text>
</comment>
<sequence>MRGHARPLFSPAFQNCIGQHFDIPGTMLFCPGQPKPWFSLCCRNGSSPRNVIISVSYIRATYNVASGLTSPTNLVMGLPIFRTRAKERNSVSIFDSVKSILSSSSSRIRARRRLSPASPFAVDHPIYHLPAEILARIFTLGSRSDTMLPVVVSHVCSAWRLIALRTPRMWRCIDIDFREAMWRERMRRARACSLDVRLRLVPVTGSMFLDSDSVQWRMYLILPFVHRWRTLEVFFDHYSPFLWNAALSECCSASGVQATSLEELTLVYPMNDDTKEFTLFSGVAPRLRRATVHGIRLTWLPSLFQNLISLHYTHHGFTSGPQAVKEITSILRVSCRLVELHILFPKKAHRFVQPELYNPSPGRRISLLSLAFLHLRVEGGDIPLELSYLAAKFHTPNLRYLHLCDANYRQKPYTTLPLFRRLYTVPTSLQEIYCDNGWRNPIYF</sequence>
<evidence type="ECO:0000259" key="1">
    <source>
        <dbReference type="Pfam" id="PF12937"/>
    </source>
</evidence>
<evidence type="ECO:0000313" key="2">
    <source>
        <dbReference type="EMBL" id="KAG7443145.1"/>
    </source>
</evidence>
<protein>
    <recommendedName>
        <fullName evidence="1">F-box domain-containing protein</fullName>
    </recommendedName>
</protein>
<accession>A0A9P7VMQ1</accession>
<evidence type="ECO:0000313" key="3">
    <source>
        <dbReference type="Proteomes" id="UP000812287"/>
    </source>
</evidence>
<feature type="domain" description="F-box" evidence="1">
    <location>
        <begin position="127"/>
        <end position="175"/>
    </location>
</feature>
<gene>
    <name evidence="2" type="ORF">BT62DRAFT_355264</name>
</gene>